<dbReference type="Pfam" id="PF04149">
    <property type="entry name" value="DUF397"/>
    <property type="match status" value="2"/>
</dbReference>
<comment type="caution">
    <text evidence="2">The sequence shown here is derived from an EMBL/GenBank/DDBJ whole genome shotgun (WGS) entry which is preliminary data.</text>
</comment>
<sequence>MQQVHWRKSSHSDHAGGNCVEIADLTPVADVHWRKASHSDHHGGDCVEVADLAPVIGIRDSKDPDGPVLALDRAAWRAFVRDIKLDGRPLS</sequence>
<reference evidence="3" key="1">
    <citation type="journal article" date="2019" name="Int. J. Syst. Evol. Microbiol.">
        <title>The Global Catalogue of Microorganisms (GCM) 10K type strain sequencing project: providing services to taxonomists for standard genome sequencing and annotation.</title>
        <authorList>
            <consortium name="The Broad Institute Genomics Platform"/>
            <consortium name="The Broad Institute Genome Sequencing Center for Infectious Disease"/>
            <person name="Wu L."/>
            <person name="Ma J."/>
        </authorList>
    </citation>
    <scope>NUCLEOTIDE SEQUENCE [LARGE SCALE GENOMIC DNA]</scope>
    <source>
        <strain evidence="3">JCM 31202</strain>
    </source>
</reference>
<protein>
    <submittedName>
        <fullName evidence="2">DUF397 domain-containing protein</fullName>
    </submittedName>
</protein>
<feature type="domain" description="DUF397" evidence="1">
    <location>
        <begin position="32"/>
        <end position="84"/>
    </location>
</feature>
<name>A0ABW3ENB2_9ACTN</name>
<evidence type="ECO:0000259" key="1">
    <source>
        <dbReference type="Pfam" id="PF04149"/>
    </source>
</evidence>
<accession>A0ABW3ENB2</accession>
<dbReference type="RefSeq" id="WP_378298501.1">
    <property type="nucleotide sequence ID" value="NZ_JBHTJA010000019.1"/>
</dbReference>
<evidence type="ECO:0000313" key="3">
    <source>
        <dbReference type="Proteomes" id="UP001596972"/>
    </source>
</evidence>
<proteinExistence type="predicted"/>
<keyword evidence="3" id="KW-1185">Reference proteome</keyword>
<gene>
    <name evidence="2" type="ORF">ACFQ11_12840</name>
</gene>
<organism evidence="2 3">
    <name type="scientific">Actinomadura sediminis</name>
    <dbReference type="NCBI Taxonomy" id="1038904"/>
    <lineage>
        <taxon>Bacteria</taxon>
        <taxon>Bacillati</taxon>
        <taxon>Actinomycetota</taxon>
        <taxon>Actinomycetes</taxon>
        <taxon>Streptosporangiales</taxon>
        <taxon>Thermomonosporaceae</taxon>
        <taxon>Actinomadura</taxon>
    </lineage>
</organism>
<dbReference type="InterPro" id="IPR007278">
    <property type="entry name" value="DUF397"/>
</dbReference>
<evidence type="ECO:0000313" key="2">
    <source>
        <dbReference type="EMBL" id="MFD0901281.1"/>
    </source>
</evidence>
<dbReference type="Proteomes" id="UP001596972">
    <property type="component" value="Unassembled WGS sequence"/>
</dbReference>
<feature type="domain" description="DUF397" evidence="1">
    <location>
        <begin position="5"/>
        <end position="27"/>
    </location>
</feature>
<dbReference type="EMBL" id="JBHTJA010000019">
    <property type="protein sequence ID" value="MFD0901281.1"/>
    <property type="molecule type" value="Genomic_DNA"/>
</dbReference>